<proteinExistence type="predicted"/>
<feature type="region of interest" description="Disordered" evidence="1">
    <location>
        <begin position="16"/>
        <end position="40"/>
    </location>
</feature>
<sequence length="131" mass="14392">MLYAGVATAAVPCQQRRAAGAAQGGPLPVKKEEGRPDLKKARHGILKLEERESRGSRDGGNNQIRDFIRDGGENPILENGVKLKPFTIVVGDRDDGAVKIAMEVEPSCKKKEQAAPLFIVWLRKTELDRDM</sequence>
<accession>A0A484N7E2</accession>
<name>A0A484N7E2_9ASTE</name>
<keyword evidence="3" id="KW-1185">Reference proteome</keyword>
<dbReference type="Proteomes" id="UP000595140">
    <property type="component" value="Unassembled WGS sequence"/>
</dbReference>
<evidence type="ECO:0000256" key="1">
    <source>
        <dbReference type="SAM" id="MobiDB-lite"/>
    </source>
</evidence>
<evidence type="ECO:0000313" key="3">
    <source>
        <dbReference type="Proteomes" id="UP000595140"/>
    </source>
</evidence>
<dbReference type="AlphaFoldDB" id="A0A484N7E2"/>
<protein>
    <submittedName>
        <fullName evidence="2">Uncharacterized protein</fullName>
    </submittedName>
</protein>
<feature type="compositionally biased region" description="Low complexity" evidence="1">
    <location>
        <begin position="16"/>
        <end position="25"/>
    </location>
</feature>
<dbReference type="EMBL" id="OOIL02006492">
    <property type="protein sequence ID" value="VFQ97235.1"/>
    <property type="molecule type" value="Genomic_DNA"/>
</dbReference>
<gene>
    <name evidence="2" type="ORF">CCAM_LOCUS39011</name>
</gene>
<reference evidence="2 3" key="1">
    <citation type="submission" date="2018-04" db="EMBL/GenBank/DDBJ databases">
        <authorList>
            <person name="Vogel A."/>
        </authorList>
    </citation>
    <scope>NUCLEOTIDE SEQUENCE [LARGE SCALE GENOMIC DNA]</scope>
</reference>
<organism evidence="2 3">
    <name type="scientific">Cuscuta campestris</name>
    <dbReference type="NCBI Taxonomy" id="132261"/>
    <lineage>
        <taxon>Eukaryota</taxon>
        <taxon>Viridiplantae</taxon>
        <taxon>Streptophyta</taxon>
        <taxon>Embryophyta</taxon>
        <taxon>Tracheophyta</taxon>
        <taxon>Spermatophyta</taxon>
        <taxon>Magnoliopsida</taxon>
        <taxon>eudicotyledons</taxon>
        <taxon>Gunneridae</taxon>
        <taxon>Pentapetalae</taxon>
        <taxon>asterids</taxon>
        <taxon>lamiids</taxon>
        <taxon>Solanales</taxon>
        <taxon>Convolvulaceae</taxon>
        <taxon>Cuscuteae</taxon>
        <taxon>Cuscuta</taxon>
        <taxon>Cuscuta subgen. Grammica</taxon>
        <taxon>Cuscuta sect. Cleistogrammica</taxon>
    </lineage>
</organism>
<evidence type="ECO:0000313" key="2">
    <source>
        <dbReference type="EMBL" id="VFQ97235.1"/>
    </source>
</evidence>
<feature type="compositionally biased region" description="Basic and acidic residues" evidence="1">
    <location>
        <begin position="29"/>
        <end position="39"/>
    </location>
</feature>